<protein>
    <recommendedName>
        <fullName evidence="10">Carbohydrate-binding protein SusD</fullName>
    </recommendedName>
</protein>
<comment type="subcellular location">
    <subcellularLocation>
        <location evidence="1">Cell outer membrane</location>
    </subcellularLocation>
</comment>
<dbReference type="CDD" id="cd08977">
    <property type="entry name" value="SusD"/>
    <property type="match status" value="1"/>
</dbReference>
<dbReference type="Gene3D" id="1.25.40.390">
    <property type="match status" value="1"/>
</dbReference>
<dbReference type="STRING" id="1492898.SY85_17585"/>
<dbReference type="InterPro" id="IPR012944">
    <property type="entry name" value="SusD_RagB_dom"/>
</dbReference>
<evidence type="ECO:0000259" key="6">
    <source>
        <dbReference type="Pfam" id="PF07980"/>
    </source>
</evidence>
<gene>
    <name evidence="8" type="ORF">SY85_17585</name>
</gene>
<dbReference type="Proteomes" id="UP000077177">
    <property type="component" value="Chromosome"/>
</dbReference>
<dbReference type="KEGG" id="fla:SY85_17585"/>
<evidence type="ECO:0000256" key="2">
    <source>
        <dbReference type="ARBA" id="ARBA00006275"/>
    </source>
</evidence>
<dbReference type="PROSITE" id="PS51257">
    <property type="entry name" value="PROKAR_LIPOPROTEIN"/>
    <property type="match status" value="1"/>
</dbReference>
<dbReference type="Pfam" id="PF07980">
    <property type="entry name" value="SusD_RagB"/>
    <property type="match status" value="1"/>
</dbReference>
<evidence type="ECO:0000256" key="4">
    <source>
        <dbReference type="ARBA" id="ARBA00023136"/>
    </source>
</evidence>
<comment type="similarity">
    <text evidence="2">Belongs to the SusD family.</text>
</comment>
<keyword evidence="3" id="KW-0732">Signal</keyword>
<dbReference type="Pfam" id="PF14322">
    <property type="entry name" value="SusD-like_3"/>
    <property type="match status" value="1"/>
</dbReference>
<dbReference type="RefSeq" id="WP_066406181.1">
    <property type="nucleotide sequence ID" value="NZ_CP011390.1"/>
</dbReference>
<evidence type="ECO:0000259" key="7">
    <source>
        <dbReference type="Pfam" id="PF14322"/>
    </source>
</evidence>
<reference evidence="8 9" key="2">
    <citation type="journal article" date="2016" name="Int. J. Syst. Evol. Microbiol.">
        <title>Flavisolibacter tropicus sp. nov., isolated from tropical soil.</title>
        <authorList>
            <person name="Lee J.J."/>
            <person name="Kang M.S."/>
            <person name="Kim G.S."/>
            <person name="Lee C.S."/>
            <person name="Lim S."/>
            <person name="Lee J."/>
            <person name="Roh S.H."/>
            <person name="Kang H."/>
            <person name="Ha J.M."/>
            <person name="Bae S."/>
            <person name="Jung H.Y."/>
            <person name="Kim M.K."/>
        </authorList>
    </citation>
    <scope>NUCLEOTIDE SEQUENCE [LARGE SCALE GENOMIC DNA]</scope>
    <source>
        <strain evidence="8 9">LCS9</strain>
    </source>
</reference>
<evidence type="ECO:0000256" key="3">
    <source>
        <dbReference type="ARBA" id="ARBA00022729"/>
    </source>
</evidence>
<sequence>MKRSLFYILFAGMVFSGCKKDFLETKPTTSIDAPDAFSTPDKVTAAMNGLYDLMTLSTFTNHIMLTTDIKGGDMLVVSTGNYSRFVTEYQFLQSPTAGYGTQFWRDGFRLISNTNQAIKNLPTAPISDAQKNDFLAEARMIRAWGNYQLVRLFGQPYSVAPTSLGIPKLETPIGEKDPTPARATVKEIYDFIVADLTFAATNLSSTRNSVFRVTKNAAYGMLARVYLDMEQWKLASDNAKLARAGFSLAPGADLLKGFVDPTSEWIWGLDYRSDDNSGYLQVASFQEPYDIGYSTFRATSTFFNLFAADDIRKKLFYVNETKVATYEGDALQRDKPMISRDGYLMNKFYFRSAWDLDVPLMRSAEMYLIEAEAEAELGNTVPAQTALYAVQKRSIPTAVISANTGNALKAEIQVERRKELFGEGFRFFDILRRKETLVRTSPEHWAPLTLAPGAQKNILPIPQSEREVSGLPQNPGYN</sequence>
<dbReference type="OrthoDB" id="630434at2"/>
<evidence type="ECO:0000313" key="9">
    <source>
        <dbReference type="Proteomes" id="UP000077177"/>
    </source>
</evidence>
<organism evidence="8 9">
    <name type="scientific">Flavisolibacter tropicus</name>
    <dbReference type="NCBI Taxonomy" id="1492898"/>
    <lineage>
        <taxon>Bacteria</taxon>
        <taxon>Pseudomonadati</taxon>
        <taxon>Bacteroidota</taxon>
        <taxon>Chitinophagia</taxon>
        <taxon>Chitinophagales</taxon>
        <taxon>Chitinophagaceae</taxon>
        <taxon>Flavisolibacter</taxon>
    </lineage>
</organism>
<name>A0A172TYJ6_9BACT</name>
<evidence type="ECO:0000256" key="5">
    <source>
        <dbReference type="ARBA" id="ARBA00023237"/>
    </source>
</evidence>
<reference evidence="9" key="1">
    <citation type="submission" date="2015-01" db="EMBL/GenBank/DDBJ databases">
        <title>Flavisolibacter sp./LCS9/ whole genome sequencing.</title>
        <authorList>
            <person name="Kim M.K."/>
            <person name="Srinivasan S."/>
            <person name="Lee J.-J."/>
        </authorList>
    </citation>
    <scope>NUCLEOTIDE SEQUENCE [LARGE SCALE GENOMIC DNA]</scope>
    <source>
        <strain evidence="9">LCS9</strain>
    </source>
</reference>
<evidence type="ECO:0008006" key="10">
    <source>
        <dbReference type="Google" id="ProtNLM"/>
    </source>
</evidence>
<evidence type="ECO:0000256" key="1">
    <source>
        <dbReference type="ARBA" id="ARBA00004442"/>
    </source>
</evidence>
<feature type="domain" description="SusD-like N-terminal" evidence="7">
    <location>
        <begin position="21"/>
        <end position="227"/>
    </location>
</feature>
<keyword evidence="4" id="KW-0472">Membrane</keyword>
<keyword evidence="5" id="KW-0998">Cell outer membrane</keyword>
<dbReference type="InterPro" id="IPR033985">
    <property type="entry name" value="SusD-like_N"/>
</dbReference>
<dbReference type="GO" id="GO:0009279">
    <property type="term" value="C:cell outer membrane"/>
    <property type="evidence" value="ECO:0007669"/>
    <property type="project" value="UniProtKB-SubCell"/>
</dbReference>
<evidence type="ECO:0000313" key="8">
    <source>
        <dbReference type="EMBL" id="ANE52038.1"/>
    </source>
</evidence>
<dbReference type="SUPFAM" id="SSF48452">
    <property type="entry name" value="TPR-like"/>
    <property type="match status" value="1"/>
</dbReference>
<feature type="domain" description="RagB/SusD" evidence="6">
    <location>
        <begin position="354"/>
        <end position="477"/>
    </location>
</feature>
<dbReference type="EMBL" id="CP011390">
    <property type="protein sequence ID" value="ANE52038.1"/>
    <property type="molecule type" value="Genomic_DNA"/>
</dbReference>
<keyword evidence="9" id="KW-1185">Reference proteome</keyword>
<dbReference type="AlphaFoldDB" id="A0A172TYJ6"/>
<proteinExistence type="inferred from homology"/>
<dbReference type="InterPro" id="IPR011990">
    <property type="entry name" value="TPR-like_helical_dom_sf"/>
</dbReference>
<accession>A0A172TYJ6</accession>